<dbReference type="Proteomes" id="UP000294902">
    <property type="component" value="Unassembled WGS sequence"/>
</dbReference>
<proteinExistence type="predicted"/>
<gene>
    <name evidence="1" type="ORF">EDC18_103348</name>
</gene>
<sequence>MDKFIQHIDMIDSEYRKLLIKGIYMIETHYRPMWFRIVEYFWFAFNVTSHVLFKNPIKNLTIGRFQVGIINILRYRGRKFTYNNSDYIESLSLSEYFYVLRACHSDLSVKVIDWLICELLKDKEFYSFNTQARFIGLAYNGSYEYAIELEDWVIRHQGFHNFA</sequence>
<dbReference type="RefSeq" id="WP_132251495.1">
    <property type="nucleotide sequence ID" value="NZ_SMAL01000003.1"/>
</dbReference>
<evidence type="ECO:0000313" key="2">
    <source>
        <dbReference type="Proteomes" id="UP000294902"/>
    </source>
</evidence>
<evidence type="ECO:0000313" key="1">
    <source>
        <dbReference type="EMBL" id="TCT15640.1"/>
    </source>
</evidence>
<protein>
    <submittedName>
        <fullName evidence="1">Uncharacterized protein</fullName>
    </submittedName>
</protein>
<organism evidence="1 2">
    <name type="scientific">Natranaerovirga pectinivora</name>
    <dbReference type="NCBI Taxonomy" id="682400"/>
    <lineage>
        <taxon>Bacteria</taxon>
        <taxon>Bacillati</taxon>
        <taxon>Bacillota</taxon>
        <taxon>Clostridia</taxon>
        <taxon>Lachnospirales</taxon>
        <taxon>Natranaerovirgaceae</taxon>
        <taxon>Natranaerovirga</taxon>
    </lineage>
</organism>
<reference evidence="1 2" key="1">
    <citation type="submission" date="2019-03" db="EMBL/GenBank/DDBJ databases">
        <title>Genomic Encyclopedia of Type Strains, Phase IV (KMG-IV): sequencing the most valuable type-strain genomes for metagenomic binning, comparative biology and taxonomic classification.</title>
        <authorList>
            <person name="Goeker M."/>
        </authorList>
    </citation>
    <scope>NUCLEOTIDE SEQUENCE [LARGE SCALE GENOMIC DNA]</scope>
    <source>
        <strain evidence="1 2">DSM 24629</strain>
    </source>
</reference>
<keyword evidence="2" id="KW-1185">Reference proteome</keyword>
<dbReference type="AlphaFoldDB" id="A0A4V2V0E9"/>
<dbReference type="OrthoDB" id="2084853at2"/>
<comment type="caution">
    <text evidence="1">The sequence shown here is derived from an EMBL/GenBank/DDBJ whole genome shotgun (WGS) entry which is preliminary data.</text>
</comment>
<name>A0A4V2V0E9_9FIRM</name>
<accession>A0A4V2V0E9</accession>
<dbReference type="EMBL" id="SMAL01000003">
    <property type="protein sequence ID" value="TCT15640.1"/>
    <property type="molecule type" value="Genomic_DNA"/>
</dbReference>